<dbReference type="Proteomes" id="UP000590740">
    <property type="component" value="Unassembled WGS sequence"/>
</dbReference>
<dbReference type="AlphaFoldDB" id="A0A7W7YE03"/>
<reference evidence="1 2" key="1">
    <citation type="submission" date="2020-08" db="EMBL/GenBank/DDBJ databases">
        <title>Genomic Encyclopedia of Type Strains, Phase IV (KMG-IV): sequencing the most valuable type-strain genomes for metagenomic binning, comparative biology and taxonomic classification.</title>
        <authorList>
            <person name="Goeker M."/>
        </authorList>
    </citation>
    <scope>NUCLEOTIDE SEQUENCE [LARGE SCALE GENOMIC DNA]</scope>
    <source>
        <strain evidence="1 2">DSM 12252</strain>
    </source>
</reference>
<gene>
    <name evidence="1" type="ORF">HNQ65_004045</name>
</gene>
<sequence length="155" mass="18066">MNTLAKWMIILLVVVQAVSCSTPKPRSPRLNYTEALNKVRAAKTSEGMPREKVFYHFRLFGVPSTRWMGGARGGYASQSEHWDMYDGYRLSAYKHWRASFKIVPLNKGFPDAELLSTVDDEKYYHEPRLEPYFDTLILTDRNKKVVGRIDLPYYH</sequence>
<proteinExistence type="predicted"/>
<comment type="caution">
    <text evidence="1">The sequence shown here is derived from an EMBL/GenBank/DDBJ whole genome shotgun (WGS) entry which is preliminary data.</text>
</comment>
<evidence type="ECO:0000313" key="2">
    <source>
        <dbReference type="Proteomes" id="UP000590740"/>
    </source>
</evidence>
<dbReference type="EMBL" id="JACHIG010000009">
    <property type="protein sequence ID" value="MBB5034451.1"/>
    <property type="molecule type" value="Genomic_DNA"/>
</dbReference>
<protein>
    <submittedName>
        <fullName evidence="1">Uncharacterized protein</fullName>
    </submittedName>
</protein>
<organism evidence="1 2">
    <name type="scientific">Prosthecobacter vanneervenii</name>
    <dbReference type="NCBI Taxonomy" id="48466"/>
    <lineage>
        <taxon>Bacteria</taxon>
        <taxon>Pseudomonadati</taxon>
        <taxon>Verrucomicrobiota</taxon>
        <taxon>Verrucomicrobiia</taxon>
        <taxon>Verrucomicrobiales</taxon>
        <taxon>Verrucomicrobiaceae</taxon>
        <taxon>Prosthecobacter</taxon>
    </lineage>
</organism>
<evidence type="ECO:0000313" key="1">
    <source>
        <dbReference type="EMBL" id="MBB5034451.1"/>
    </source>
</evidence>
<name>A0A7W7YE03_9BACT</name>
<keyword evidence="2" id="KW-1185">Reference proteome</keyword>
<dbReference type="RefSeq" id="WP_184342270.1">
    <property type="nucleotide sequence ID" value="NZ_JACHIG010000009.1"/>
</dbReference>
<accession>A0A7W7YE03</accession>